<feature type="region of interest" description="Disordered" evidence="1">
    <location>
        <begin position="219"/>
        <end position="257"/>
    </location>
</feature>
<dbReference type="AlphaFoldDB" id="A0A6S8CCY6"/>
<evidence type="ECO:0000313" key="3">
    <source>
        <dbReference type="EMBL" id="CAE0438491.1"/>
    </source>
</evidence>
<dbReference type="EMBL" id="HBIN01011631">
    <property type="protein sequence ID" value="CAE0438490.1"/>
    <property type="molecule type" value="Transcribed_RNA"/>
</dbReference>
<protein>
    <submittedName>
        <fullName evidence="2">Uncharacterized protein</fullName>
    </submittedName>
</protein>
<accession>A0A6S8CCY6</accession>
<feature type="compositionally biased region" description="Basic and acidic residues" evidence="1">
    <location>
        <begin position="236"/>
        <end position="249"/>
    </location>
</feature>
<sequence length="308" mass="34888">MPEALYACYEVGSPQVPELLSKLYSKEEFLGTDIAKLVVTNFISDDEMVERFHEASLPSYVDEYFAVGIIKSLKNGGAYISFYEDEDQGKHQFFDDTRDLFFGFDPRLAGLNRINIIKIPEKDVVFTENSRPEWARSGTKTHYSEPEKEVVAGLVNALGNRVFPLLASVLNRTEGGLYDLAKRMSRKKKSIKSSSDVETEPSPIMKIERGKLKSDLRGINGYSDSVSNGKSRKHEVKSVRENKTHEKSKGNSLKNGILADDERNAKRPKIYKILTCREDNSKGAHDFRPWGPYLFCSYCGEIKDFTVL</sequence>
<gene>
    <name evidence="2" type="ORF">ASTO00021_LOCUS8728</name>
    <name evidence="3" type="ORF">ASTO00021_LOCUS8729</name>
</gene>
<dbReference type="EMBL" id="HBIN01011632">
    <property type="protein sequence ID" value="CAE0438491.1"/>
    <property type="molecule type" value="Transcribed_RNA"/>
</dbReference>
<proteinExistence type="predicted"/>
<reference evidence="2" key="1">
    <citation type="submission" date="2021-01" db="EMBL/GenBank/DDBJ databases">
        <authorList>
            <person name="Corre E."/>
            <person name="Pelletier E."/>
            <person name="Niang G."/>
            <person name="Scheremetjew M."/>
            <person name="Finn R."/>
            <person name="Kale V."/>
            <person name="Holt S."/>
            <person name="Cochrane G."/>
            <person name="Meng A."/>
            <person name="Brown T."/>
            <person name="Cohen L."/>
        </authorList>
    </citation>
    <scope>NUCLEOTIDE SEQUENCE</scope>
    <source>
        <strain evidence="2">GSBS06</strain>
    </source>
</reference>
<organism evidence="2">
    <name type="scientific">Aplanochytrium stocchinoi</name>
    <dbReference type="NCBI Taxonomy" id="215587"/>
    <lineage>
        <taxon>Eukaryota</taxon>
        <taxon>Sar</taxon>
        <taxon>Stramenopiles</taxon>
        <taxon>Bigyra</taxon>
        <taxon>Labyrinthulomycetes</taxon>
        <taxon>Thraustochytrida</taxon>
        <taxon>Thraustochytriidae</taxon>
        <taxon>Aplanochytrium</taxon>
    </lineage>
</organism>
<name>A0A6S8CCY6_9STRA</name>
<evidence type="ECO:0000313" key="2">
    <source>
        <dbReference type="EMBL" id="CAE0438490.1"/>
    </source>
</evidence>
<evidence type="ECO:0000256" key="1">
    <source>
        <dbReference type="SAM" id="MobiDB-lite"/>
    </source>
</evidence>